<feature type="transmembrane region" description="Helical" evidence="1">
    <location>
        <begin position="86"/>
        <end position="104"/>
    </location>
</feature>
<keyword evidence="1" id="KW-0812">Transmembrane</keyword>
<keyword evidence="3" id="KW-1185">Reference proteome</keyword>
<sequence length="252" mass="27078">MWTYVVWVGVGMLLDPVRIGIAALLMSRRRAMVNLLAFWIGGMVAGALVGVAVLVLLHDIALVAIQSGISTINDVRSAVIFLTGEHLRITIGVVALTSLAIMLARDRAKMKTLVTVGAGPALDAAPPPPRRQNFVAALAARAHGMLDSGFIWPAFLVGLMSTFPPVEGPMILTVIMGSRATAGTQFSAFMVFTFLVLAFIEIPLVCFLAAPQKTEAVMVLINHWITVYRRQIVETMLFVAGVLTLTQGIINL</sequence>
<feature type="transmembrane region" description="Helical" evidence="1">
    <location>
        <begin position="6"/>
        <end position="26"/>
    </location>
</feature>
<gene>
    <name evidence="2" type="ORF">MPRM_18310</name>
</gene>
<evidence type="ECO:0000313" key="3">
    <source>
        <dbReference type="Proteomes" id="UP000467105"/>
    </source>
</evidence>
<evidence type="ECO:0000313" key="2">
    <source>
        <dbReference type="EMBL" id="BBZ44550.1"/>
    </source>
</evidence>
<dbReference type="OrthoDB" id="4627516at2"/>
<organism evidence="2 3">
    <name type="scientific">Mycobacterium parmense</name>
    <dbReference type="NCBI Taxonomy" id="185642"/>
    <lineage>
        <taxon>Bacteria</taxon>
        <taxon>Bacillati</taxon>
        <taxon>Actinomycetota</taxon>
        <taxon>Actinomycetes</taxon>
        <taxon>Mycobacteriales</taxon>
        <taxon>Mycobacteriaceae</taxon>
        <taxon>Mycobacterium</taxon>
        <taxon>Mycobacterium simiae complex</taxon>
    </lineage>
</organism>
<feature type="transmembrane region" description="Helical" evidence="1">
    <location>
        <begin position="149"/>
        <end position="166"/>
    </location>
</feature>
<feature type="transmembrane region" description="Helical" evidence="1">
    <location>
        <begin position="186"/>
        <end position="210"/>
    </location>
</feature>
<dbReference type="InterPro" id="IPR021315">
    <property type="entry name" value="Gap/Sap"/>
</dbReference>
<feature type="transmembrane region" description="Helical" evidence="1">
    <location>
        <begin position="231"/>
        <end position="250"/>
    </location>
</feature>
<keyword evidence="1" id="KW-0472">Membrane</keyword>
<dbReference type="EMBL" id="AP022614">
    <property type="protein sequence ID" value="BBZ44550.1"/>
    <property type="molecule type" value="Genomic_DNA"/>
</dbReference>
<evidence type="ECO:0000256" key="1">
    <source>
        <dbReference type="SAM" id="Phobius"/>
    </source>
</evidence>
<name>A0A7I7YS32_9MYCO</name>
<dbReference type="Proteomes" id="UP000467105">
    <property type="component" value="Chromosome"/>
</dbReference>
<accession>A0A7I7YS32</accession>
<reference evidence="2 3" key="1">
    <citation type="journal article" date="2019" name="Emerg. Microbes Infect.">
        <title>Comprehensive subspecies identification of 175 nontuberculous mycobacteria species based on 7547 genomic profiles.</title>
        <authorList>
            <person name="Matsumoto Y."/>
            <person name="Kinjo T."/>
            <person name="Motooka D."/>
            <person name="Nabeya D."/>
            <person name="Jung N."/>
            <person name="Uechi K."/>
            <person name="Horii T."/>
            <person name="Iida T."/>
            <person name="Fujita J."/>
            <person name="Nakamura S."/>
        </authorList>
    </citation>
    <scope>NUCLEOTIDE SEQUENCE [LARGE SCALE GENOMIC DNA]</scope>
    <source>
        <strain evidence="2 3">JCM 14742</strain>
    </source>
</reference>
<feature type="transmembrane region" description="Helical" evidence="1">
    <location>
        <begin position="38"/>
        <end position="66"/>
    </location>
</feature>
<dbReference type="AlphaFoldDB" id="A0A7I7YS32"/>
<dbReference type="Pfam" id="PF11139">
    <property type="entry name" value="SfLAP"/>
    <property type="match status" value="1"/>
</dbReference>
<protein>
    <submittedName>
        <fullName evidence="2">Membrane protein</fullName>
    </submittedName>
</protein>
<dbReference type="RefSeq" id="WP_085269726.1">
    <property type="nucleotide sequence ID" value="NZ_AP022614.1"/>
</dbReference>
<keyword evidence="1" id="KW-1133">Transmembrane helix</keyword>
<proteinExistence type="predicted"/>